<dbReference type="Pfam" id="PF08811">
    <property type="entry name" value="DUF1800"/>
    <property type="match status" value="1"/>
</dbReference>
<proteinExistence type="predicted"/>
<reference evidence="2" key="1">
    <citation type="submission" date="2002-12" db="EMBL/GenBank/DDBJ databases">
        <title>Complete genome sequence of Vibrio vulnificus CMCP6.</title>
        <authorList>
            <person name="Rhee J.H."/>
            <person name="Kim S.Y."/>
            <person name="Chung S.S."/>
            <person name="Kim J.J."/>
            <person name="Moon Y.H."/>
            <person name="Jeong H."/>
            <person name="Choy H.E."/>
        </authorList>
    </citation>
    <scope>NUCLEOTIDE SEQUENCE [LARGE SCALE GENOMIC DNA]</scope>
    <source>
        <strain evidence="2">CMCP6</strain>
    </source>
</reference>
<sequence>MVRESIMRQRQIINIRNALLLGILFLISIPVVIAGENNNLTKQQQYQFLYQTTFGPTPQNQQQLDSLGITAWLEYQFSLPFTSHQTLYLTPFPKGEQANRENAWYQISIQAEDQLRQRMAFALSQIVVVSRYGGQFGSRAQALSQYYDQLGEHAFGNYRELLKEIAISPVMGSYLSMMGSKKENISTGALPDENFARELMQLFTLGLHQINMDGSFKTTNGKRLATYHQHDIQELARALTGWSRSDYSYLLPMKANARTHDSGEKLFLGHTIPAGMQPEAELDLVLDIIFQHPNVAPFISRLLIQRFTTSNPSPEYIERVANVFANNGAGVRGDLKAVLSAILTDPQAQAGASKIKEPILVLTQFHRAFELTPTSDRLINAVTFLNVANQGGLRAPSVFNFYSPDFAPQGEFEQNGLVAPEFELLDWNVYTQVVNYMYYAIKSNNDPTMSMNLAPYYERLDQHQALVDLINERLFGDAMSDALKSLLLNTLNDYPESYVAKTKLSQILFLALSSEEFFIQK</sequence>
<dbReference type="RefSeq" id="WP_011081307.1">
    <property type="nucleotide sequence ID" value="NC_004460.2"/>
</dbReference>
<protein>
    <recommendedName>
        <fullName evidence="3">DUF1800 domain-containing protein</fullName>
    </recommendedName>
</protein>
<dbReference type="Proteomes" id="UP000002275">
    <property type="component" value="Chromosome II"/>
</dbReference>
<accession>A0A3Q0KXV6</accession>
<dbReference type="EMBL" id="AE016796">
    <property type="protein sequence ID" value="AAO07306.2"/>
    <property type="molecule type" value="Genomic_DNA"/>
</dbReference>
<evidence type="ECO:0000313" key="2">
    <source>
        <dbReference type="Proteomes" id="UP000002275"/>
    </source>
</evidence>
<evidence type="ECO:0008006" key="3">
    <source>
        <dbReference type="Google" id="ProtNLM"/>
    </source>
</evidence>
<reference evidence="1 2" key="2">
    <citation type="journal article" date="2003" name="Infect. Immun.">
        <title>Characterization and pathogenic significance of Vibrio vulnificus antigens preferentially expressed in septicemic patients.</title>
        <authorList>
            <person name="Kim Y.R."/>
            <person name="Lee S.E."/>
            <person name="Kim C.M."/>
            <person name="Kim S.Y."/>
            <person name="Shin E.K."/>
            <person name="Shin D.H."/>
            <person name="Chung S.S."/>
            <person name="Choy H.E."/>
            <person name="Progulske-Fox A."/>
            <person name="Hillman J.D."/>
            <person name="Handfield M."/>
            <person name="Rhee J.H."/>
        </authorList>
    </citation>
    <scope>NUCLEOTIDE SEQUENCE [LARGE SCALE GENOMIC DNA]</scope>
    <source>
        <strain evidence="1 2">CMCP6</strain>
    </source>
</reference>
<evidence type="ECO:0000313" key="1">
    <source>
        <dbReference type="EMBL" id="AAO07306.2"/>
    </source>
</evidence>
<dbReference type="AlphaFoldDB" id="A0A3Q0KXV6"/>
<name>A0A3Q0KXV6_VIBVU</name>
<dbReference type="InterPro" id="IPR014917">
    <property type="entry name" value="DUF1800"/>
</dbReference>
<organism evidence="1 2">
    <name type="scientific">Vibrio vulnificus (strain CMCP6)</name>
    <dbReference type="NCBI Taxonomy" id="216895"/>
    <lineage>
        <taxon>Bacteria</taxon>
        <taxon>Pseudomonadati</taxon>
        <taxon>Pseudomonadota</taxon>
        <taxon>Gammaproteobacteria</taxon>
        <taxon>Vibrionales</taxon>
        <taxon>Vibrionaceae</taxon>
        <taxon>Vibrio</taxon>
    </lineage>
</organism>
<dbReference type="PANTHER" id="PTHR43737">
    <property type="entry name" value="BLL7424 PROTEIN"/>
    <property type="match status" value="1"/>
</dbReference>
<dbReference type="PANTHER" id="PTHR43737:SF1">
    <property type="entry name" value="DUF1501 DOMAIN-CONTAINING PROTEIN"/>
    <property type="match status" value="1"/>
</dbReference>
<dbReference type="KEGG" id="vvu:VV2_0347"/>
<gene>
    <name evidence="1" type="ordered locus">VV2_0347</name>
</gene>
<reference evidence="1 2" key="3">
    <citation type="journal article" date="2011" name="Mol. Syst. Biol.">
        <title>Integrative genome-scale metabolic analysis of Vibrio vulnificus for drug targeting and discovery.</title>
        <authorList>
            <person name="Kim H.U."/>
            <person name="Kim S.Y."/>
            <person name="Jeong H."/>
            <person name="Kim T.Y."/>
            <person name="Kim J.J."/>
            <person name="Choy H.E."/>
            <person name="Yi K.Y."/>
            <person name="Rhee J.H."/>
            <person name="Lee S.Y."/>
        </authorList>
    </citation>
    <scope>NUCLEOTIDE SEQUENCE [LARGE SCALE GENOMIC DNA]</scope>
    <source>
        <strain evidence="1 2">CMCP6</strain>
    </source>
</reference>